<dbReference type="PANTHER" id="PTHR21432:SF20">
    <property type="entry name" value="ACETYL-COA HYDROLASE"/>
    <property type="match status" value="1"/>
</dbReference>
<dbReference type="InterPro" id="IPR038460">
    <property type="entry name" value="AcetylCoA_hyd_C_sf"/>
</dbReference>
<dbReference type="PANTHER" id="PTHR21432">
    <property type="entry name" value="ACETYL-COA HYDROLASE-RELATED"/>
    <property type="match status" value="1"/>
</dbReference>
<dbReference type="EMBL" id="JADPMV010000001">
    <property type="protein sequence ID" value="MBS7662523.1"/>
    <property type="molecule type" value="Genomic_DNA"/>
</dbReference>
<dbReference type="Proteomes" id="UP001196601">
    <property type="component" value="Unassembled WGS sequence"/>
</dbReference>
<dbReference type="SUPFAM" id="SSF100950">
    <property type="entry name" value="NagB/RpiA/CoA transferase-like"/>
    <property type="match status" value="1"/>
</dbReference>
<name>A0ABS5Q2L2_9PSED</name>
<dbReference type="GO" id="GO:0016787">
    <property type="term" value="F:hydrolase activity"/>
    <property type="evidence" value="ECO:0007669"/>
    <property type="project" value="UniProtKB-KW"/>
</dbReference>
<dbReference type="InterPro" id="IPR046433">
    <property type="entry name" value="ActCoA_hydro"/>
</dbReference>
<reference evidence="2 3" key="1">
    <citation type="journal article" date="2021" name="Syst. Appl. Microbiol.">
        <title>Pseudomonas lalucatii sp. nov. isolated from Vallgornera, a karstic cave in Mallorca, Western Mediterranean.</title>
        <authorList>
            <person name="Busquets A."/>
            <person name="Mulet M."/>
            <person name="Gomila M."/>
            <person name="Garcia-Valdes E."/>
        </authorList>
    </citation>
    <scope>NUCLEOTIDE SEQUENCE [LARGE SCALE GENOMIC DNA]</scope>
    <source>
        <strain evidence="2 3">R1b54</strain>
    </source>
</reference>
<accession>A0ABS5Q2L2</accession>
<organism evidence="2 3">
    <name type="scientific">Pseudomonas lalucatii</name>
    <dbReference type="NCBI Taxonomy" id="1424203"/>
    <lineage>
        <taxon>Bacteria</taxon>
        <taxon>Pseudomonadati</taxon>
        <taxon>Pseudomonadota</taxon>
        <taxon>Gammaproteobacteria</taxon>
        <taxon>Pseudomonadales</taxon>
        <taxon>Pseudomonadaceae</taxon>
        <taxon>Pseudomonas</taxon>
    </lineage>
</organism>
<evidence type="ECO:0000313" key="2">
    <source>
        <dbReference type="EMBL" id="MBS7662523.1"/>
    </source>
</evidence>
<comment type="caution">
    <text evidence="2">The sequence shown here is derived from an EMBL/GenBank/DDBJ whole genome shotgun (WGS) entry which is preliminary data.</text>
</comment>
<dbReference type="Pfam" id="PF13336">
    <property type="entry name" value="AcetylCoA_hyd_C"/>
    <property type="match status" value="1"/>
</dbReference>
<keyword evidence="3" id="KW-1185">Reference proteome</keyword>
<sequence length="711" mass="78522">MPEPCSIEQAVDRVLDAIEGPIRLGLPLGLGKPNRWVNALYARLKQLPERQLTIYTALCLGRPRARQELQRRFLEPFVERVYGDYPELDFLADLHAGQLPGNVRIEQFFLEPGSLLDNPAAQQDYNSCNYSQVARDLDAKGVNLIAQLVARDPRRPRHFSLSCNPDITLDLLPLLERRRAAGERILCLAQVHEDLPYMAGTAEVPCERFDLLLREPERSTLFSVPNQPVSLQDQCIGLHASSLVRDGGTLQIGIGALGDALTAALLARQQDNDAYRAGLEALQGGRWAAQIAASGGLGPFDEGVYGCSEMFVNGLLALAEAGVLRRRVYPDLRLQQLAAAGALDGEGRPHSVQALLDAGLPARLDAATLAWLQASGLLDASPQLRGERLQLSDGRELAAALDDPRTQAALRPHLCPARGGVLLHGGFFLGPADFYRRLRDMDATRRGRFAMTGIGFVNQLYGEEALKRLQRRDARFINSAFAMTLLGAGVADQLEDGRVLSGVGGQHDFVTQAQALDGARSILLLRSWRESAGRLSSNILWSYGHVTIARHLRDLVVTEYGIADLRGRTDAEVIEALLNISDSRFQPELIEQAQRAGKLPRDFRLDPRFLDNRPERLQAVQARHPSLFDEYPLGSDFGREERDLLRALNWLKGRFKLSEALELGRAALEAPPPDDFARHLARMGLAAPDGWREELYQRLVLAGLHATIPES</sequence>
<protein>
    <submittedName>
        <fullName evidence="2">Acetyl-CoA hydrolase/transferase family protein</fullName>
    </submittedName>
</protein>
<evidence type="ECO:0000313" key="3">
    <source>
        <dbReference type="Proteomes" id="UP001196601"/>
    </source>
</evidence>
<dbReference type="InterPro" id="IPR037171">
    <property type="entry name" value="NagB/RpiA_transferase-like"/>
</dbReference>
<dbReference type="RefSeq" id="WP_213639816.1">
    <property type="nucleotide sequence ID" value="NZ_JADPMV010000001.1"/>
</dbReference>
<dbReference type="Gene3D" id="3.40.1080.10">
    <property type="entry name" value="Glutaconate Coenzyme A-transferase"/>
    <property type="match status" value="1"/>
</dbReference>
<dbReference type="Gene3D" id="3.40.1080.20">
    <property type="entry name" value="Acetyl-CoA hydrolase/transferase C-terminal domain"/>
    <property type="match status" value="1"/>
</dbReference>
<keyword evidence="2" id="KW-0378">Hydrolase</keyword>
<dbReference type="InterPro" id="IPR026888">
    <property type="entry name" value="AcetylCoA_hyd_C"/>
</dbReference>
<feature type="domain" description="Acetyl-CoA hydrolase/transferase C-terminal" evidence="1">
    <location>
        <begin position="432"/>
        <end position="593"/>
    </location>
</feature>
<gene>
    <name evidence="2" type="ORF">I0D00_11335</name>
</gene>
<proteinExistence type="predicted"/>
<dbReference type="Gene3D" id="3.30.750.70">
    <property type="entry name" value="4-hydroxybutyrate coenzyme like domains"/>
    <property type="match status" value="1"/>
</dbReference>
<evidence type="ECO:0000259" key="1">
    <source>
        <dbReference type="Pfam" id="PF13336"/>
    </source>
</evidence>